<gene>
    <name evidence="2 3" type="primary">aguA</name>
    <name evidence="3" type="ORF">F0M18_11880</name>
</gene>
<evidence type="ECO:0000256" key="2">
    <source>
        <dbReference type="HAMAP-Rule" id="MF_01841"/>
    </source>
</evidence>
<dbReference type="Pfam" id="PF04371">
    <property type="entry name" value="PAD_porph"/>
    <property type="match status" value="1"/>
</dbReference>
<dbReference type="PANTHER" id="PTHR31377">
    <property type="entry name" value="AGMATINE DEIMINASE-RELATED"/>
    <property type="match status" value="1"/>
</dbReference>
<keyword evidence="4" id="KW-1185">Reference proteome</keyword>
<dbReference type="EMBL" id="VTUX01000005">
    <property type="protein sequence ID" value="KAA1190505.1"/>
    <property type="molecule type" value="Genomic_DNA"/>
</dbReference>
<dbReference type="SUPFAM" id="SSF55909">
    <property type="entry name" value="Pentein"/>
    <property type="match status" value="1"/>
</dbReference>
<evidence type="ECO:0000313" key="3">
    <source>
        <dbReference type="EMBL" id="KAA1190505.1"/>
    </source>
</evidence>
<dbReference type="RefSeq" id="WP_149611661.1">
    <property type="nucleotide sequence ID" value="NZ_VTUX01000005.1"/>
</dbReference>
<dbReference type="AlphaFoldDB" id="A0A5B0WVW3"/>
<dbReference type="NCBIfam" id="NF010070">
    <property type="entry name" value="PRK13551.1"/>
    <property type="match status" value="1"/>
</dbReference>
<dbReference type="GO" id="GO:0004668">
    <property type="term" value="F:protein-arginine deiminase activity"/>
    <property type="evidence" value="ECO:0007669"/>
    <property type="project" value="InterPro"/>
</dbReference>
<dbReference type="EC" id="3.5.3.12" evidence="2"/>
<comment type="similarity">
    <text evidence="2">Belongs to the agmatine deiminase family.</text>
</comment>
<proteinExistence type="inferred from homology"/>
<dbReference type="InterPro" id="IPR007466">
    <property type="entry name" value="Peptidyl-Arg-deiminase_porph"/>
</dbReference>
<dbReference type="NCBIfam" id="TIGR03380">
    <property type="entry name" value="agmatine_aguA"/>
    <property type="match status" value="1"/>
</dbReference>
<keyword evidence="1 2" id="KW-0378">Hydrolase</keyword>
<name>A0A5B0WVW3_9GAMM</name>
<protein>
    <recommendedName>
        <fullName evidence="2">Putative agmatine deiminase</fullName>
        <ecNumber evidence="2">3.5.3.12</ecNumber>
    </recommendedName>
    <alternativeName>
        <fullName evidence="2">Agmatine iminohydrolase</fullName>
    </alternativeName>
</protein>
<comment type="caution">
    <text evidence="3">The sequence shown here is derived from an EMBL/GenBank/DDBJ whole genome shotgun (WGS) entry which is preliminary data.</text>
</comment>
<dbReference type="GO" id="GO:0009446">
    <property type="term" value="P:putrescine biosynthetic process"/>
    <property type="evidence" value="ECO:0007669"/>
    <property type="project" value="InterPro"/>
</dbReference>
<accession>A0A5B0WVW3</accession>
<reference evidence="3 4" key="1">
    <citation type="submission" date="2019-09" db="EMBL/GenBank/DDBJ databases">
        <authorList>
            <person name="Chen X.-Y."/>
        </authorList>
    </citation>
    <scope>NUCLEOTIDE SEQUENCE [LARGE SCALE GENOMIC DNA]</scope>
    <source>
        <strain evidence="3 4">NY5</strain>
    </source>
</reference>
<dbReference type="HAMAP" id="MF_01841">
    <property type="entry name" value="Agmatine_deimin"/>
    <property type="match status" value="1"/>
</dbReference>
<dbReference type="GO" id="GO:0047632">
    <property type="term" value="F:agmatine deiminase activity"/>
    <property type="evidence" value="ECO:0007669"/>
    <property type="project" value="UniProtKB-UniRule"/>
</dbReference>
<dbReference type="InterPro" id="IPR017754">
    <property type="entry name" value="Agmatine_deiminase"/>
</dbReference>
<feature type="active site" description="Amidino-cysteine intermediate" evidence="2">
    <location>
        <position position="355"/>
    </location>
</feature>
<sequence>MSSSLPGTPRADGFRMPGEHEPQQAVLMAWPERADNWREAAGPAQRAFAAVAAAIAAATPVIMCISAAQRESARALLPAGVTLLEIPCNDSWMRDIGPTYVVNSQGEKRGIDWGFNAWGGEVNGLYPDWSLDAAMAASVLAARGEGRYRAPLVLEGGSIHVDGQGTCITTAECLLHPGRNPQLDQSAIGALLKDYLNVDKIIWLPRGLHNDETDGHVDNILHIAGPGEVLLTWCDDPVDPVFEICRECLAALELETDARGRRFTVHKLPMPGPLLLQPEEAAGIAPSGGMSRMAGERLAGSYANFLITNQRVVFPLLDPRHDDDARDILQAVFPQHQVVGVPGREILLGGGNIHCITQQIPL</sequence>
<dbReference type="PANTHER" id="PTHR31377:SF0">
    <property type="entry name" value="AGMATINE DEIMINASE-RELATED"/>
    <property type="match status" value="1"/>
</dbReference>
<dbReference type="Proteomes" id="UP000323708">
    <property type="component" value="Unassembled WGS sequence"/>
</dbReference>
<evidence type="ECO:0000313" key="4">
    <source>
        <dbReference type="Proteomes" id="UP000323708"/>
    </source>
</evidence>
<organism evidence="3 4">
    <name type="scientific">Pseudohalioglobus sediminis</name>
    <dbReference type="NCBI Taxonomy" id="2606449"/>
    <lineage>
        <taxon>Bacteria</taxon>
        <taxon>Pseudomonadati</taxon>
        <taxon>Pseudomonadota</taxon>
        <taxon>Gammaproteobacteria</taxon>
        <taxon>Cellvibrionales</taxon>
        <taxon>Halieaceae</taxon>
        <taxon>Pseudohalioglobus</taxon>
    </lineage>
</organism>
<comment type="catalytic activity">
    <reaction evidence="2">
        <text>agmatine + H2O = N-carbamoylputrescine + NH4(+)</text>
        <dbReference type="Rhea" id="RHEA:18037"/>
        <dbReference type="ChEBI" id="CHEBI:15377"/>
        <dbReference type="ChEBI" id="CHEBI:28938"/>
        <dbReference type="ChEBI" id="CHEBI:58145"/>
        <dbReference type="ChEBI" id="CHEBI:58318"/>
        <dbReference type="EC" id="3.5.3.12"/>
    </reaction>
</comment>
<dbReference type="Gene3D" id="3.75.10.10">
    <property type="entry name" value="L-arginine/glycine Amidinotransferase, Chain A"/>
    <property type="match status" value="1"/>
</dbReference>
<evidence type="ECO:0000256" key="1">
    <source>
        <dbReference type="ARBA" id="ARBA00022801"/>
    </source>
</evidence>